<reference evidence="1 2" key="1">
    <citation type="submission" date="2024-04" db="EMBL/GenBank/DDBJ databases">
        <authorList>
            <person name="Fracassetti M."/>
        </authorList>
    </citation>
    <scope>NUCLEOTIDE SEQUENCE [LARGE SCALE GENOMIC DNA]</scope>
</reference>
<gene>
    <name evidence="1" type="ORF">LTRI10_LOCUS12384</name>
</gene>
<evidence type="ECO:0000313" key="2">
    <source>
        <dbReference type="Proteomes" id="UP001497516"/>
    </source>
</evidence>
<dbReference type="Gene3D" id="3.30.420.10">
    <property type="entry name" value="Ribonuclease H-like superfamily/Ribonuclease H"/>
    <property type="match status" value="1"/>
</dbReference>
<proteinExistence type="predicted"/>
<dbReference type="GO" id="GO:0003676">
    <property type="term" value="F:nucleic acid binding"/>
    <property type="evidence" value="ECO:0007669"/>
    <property type="project" value="InterPro"/>
</dbReference>
<name>A0AAV2DAX1_9ROSI</name>
<accession>A0AAV2DAX1</accession>
<keyword evidence="2" id="KW-1185">Reference proteome</keyword>
<dbReference type="Proteomes" id="UP001497516">
    <property type="component" value="Chromosome 2"/>
</dbReference>
<dbReference type="AlphaFoldDB" id="A0AAV2DAX1"/>
<dbReference type="EMBL" id="OZ034815">
    <property type="protein sequence ID" value="CAL1370153.1"/>
    <property type="molecule type" value="Genomic_DNA"/>
</dbReference>
<dbReference type="InterPro" id="IPR052160">
    <property type="entry name" value="Gypsy_RT_Integrase-like"/>
</dbReference>
<sequence length="173" mass="19923">MLDDALWAYRTAYKNPIGTSPYRLVYGKTCHLPVELEHKALWALKLLNVDLSVAGTERKLQLLELEEWRCHAYENTLLYKERTKRLHDAPLRGPKEFQVGDRVLLFNARLKLFPGKLRSRWSGPFMVTQVFLHGAVEISNAQTEPFKVNGHLLKLYLGGAVERAELLIKLEDP</sequence>
<organism evidence="1 2">
    <name type="scientific">Linum trigynum</name>
    <dbReference type="NCBI Taxonomy" id="586398"/>
    <lineage>
        <taxon>Eukaryota</taxon>
        <taxon>Viridiplantae</taxon>
        <taxon>Streptophyta</taxon>
        <taxon>Embryophyta</taxon>
        <taxon>Tracheophyta</taxon>
        <taxon>Spermatophyta</taxon>
        <taxon>Magnoliopsida</taxon>
        <taxon>eudicotyledons</taxon>
        <taxon>Gunneridae</taxon>
        <taxon>Pentapetalae</taxon>
        <taxon>rosids</taxon>
        <taxon>fabids</taxon>
        <taxon>Malpighiales</taxon>
        <taxon>Linaceae</taxon>
        <taxon>Linum</taxon>
    </lineage>
</organism>
<dbReference type="PANTHER" id="PTHR47266">
    <property type="entry name" value="ENDONUCLEASE-RELATED"/>
    <property type="match status" value="1"/>
</dbReference>
<protein>
    <submittedName>
        <fullName evidence="1">Uncharacterized protein</fullName>
    </submittedName>
</protein>
<dbReference type="InterPro" id="IPR036397">
    <property type="entry name" value="RNaseH_sf"/>
</dbReference>
<evidence type="ECO:0000313" key="1">
    <source>
        <dbReference type="EMBL" id="CAL1370153.1"/>
    </source>
</evidence>